<dbReference type="Proteomes" id="UP000680206">
    <property type="component" value="Unassembled WGS sequence"/>
</dbReference>
<keyword evidence="1" id="KW-0812">Transmembrane</keyword>
<keyword evidence="3" id="KW-1185">Reference proteome</keyword>
<evidence type="ECO:0000313" key="3">
    <source>
        <dbReference type="Proteomes" id="UP000680206"/>
    </source>
</evidence>
<dbReference type="RefSeq" id="WP_208243646.1">
    <property type="nucleotide sequence ID" value="NZ_JAGEPF010000013.1"/>
</dbReference>
<accession>A0ABS3RU17</accession>
<evidence type="ECO:0008006" key="4">
    <source>
        <dbReference type="Google" id="ProtNLM"/>
    </source>
</evidence>
<comment type="caution">
    <text evidence="2">The sequence shown here is derived from an EMBL/GenBank/DDBJ whole genome shotgun (WGS) entry which is preliminary data.</text>
</comment>
<organism evidence="2 3">
    <name type="scientific">Actinomadura violacea</name>
    <dbReference type="NCBI Taxonomy" id="2819934"/>
    <lineage>
        <taxon>Bacteria</taxon>
        <taxon>Bacillati</taxon>
        <taxon>Actinomycetota</taxon>
        <taxon>Actinomycetes</taxon>
        <taxon>Streptosporangiales</taxon>
        <taxon>Thermomonosporaceae</taxon>
        <taxon>Actinomadura</taxon>
    </lineage>
</organism>
<name>A0ABS3RU17_9ACTN</name>
<keyword evidence="1" id="KW-0472">Membrane</keyword>
<sequence length="237" mass="25888">MAYKIRFVPVVPVLMIIAGVVAAPLVTAGIFMAEMRAWQAVFGIVFWVVVIAWLIGGGVARLRRMVRSGWTAFALDADGVRVGARPGASPQFFPWPDVDAVVRFETPRVVRRSPIRYLGVSLRDDAPGGVAEFEERLAAARARPGLSGAERETLEHMAGNLSGDAFPREHAVSGYVRQRDWWLSRRALERALRALTPEIPLVELDASSLPHEWLDDRGRLDDLALERAGGSGGAVPG</sequence>
<feature type="transmembrane region" description="Helical" evidence="1">
    <location>
        <begin position="7"/>
        <end position="31"/>
    </location>
</feature>
<reference evidence="2 3" key="1">
    <citation type="submission" date="2021-03" db="EMBL/GenBank/DDBJ databases">
        <title>Actinomadura violae sp. nov., isolated from lichen in Thailand.</title>
        <authorList>
            <person name="Kanchanasin P."/>
            <person name="Saeng-In P."/>
            <person name="Phongsopitanun W."/>
            <person name="Yuki M."/>
            <person name="Kudo T."/>
            <person name="Ohkuma M."/>
            <person name="Tanasupawat S."/>
        </authorList>
    </citation>
    <scope>NUCLEOTIDE SEQUENCE [LARGE SCALE GENOMIC DNA]</scope>
    <source>
        <strain evidence="2 3">LCR2-06</strain>
    </source>
</reference>
<feature type="transmembrane region" description="Helical" evidence="1">
    <location>
        <begin position="37"/>
        <end position="60"/>
    </location>
</feature>
<dbReference type="EMBL" id="JAGEPF010000013">
    <property type="protein sequence ID" value="MBO2460250.1"/>
    <property type="molecule type" value="Genomic_DNA"/>
</dbReference>
<keyword evidence="1" id="KW-1133">Transmembrane helix</keyword>
<proteinExistence type="predicted"/>
<protein>
    <recommendedName>
        <fullName evidence="4">Band 7 domain-containing protein</fullName>
    </recommendedName>
</protein>
<evidence type="ECO:0000256" key="1">
    <source>
        <dbReference type="SAM" id="Phobius"/>
    </source>
</evidence>
<evidence type="ECO:0000313" key="2">
    <source>
        <dbReference type="EMBL" id="MBO2460250.1"/>
    </source>
</evidence>
<gene>
    <name evidence="2" type="ORF">J4709_21955</name>
</gene>